<gene>
    <name evidence="17" type="primary">queH</name>
    <name evidence="18" type="ORF">INF35_02675</name>
</gene>
<evidence type="ECO:0000256" key="2">
    <source>
        <dbReference type="ARBA" id="ARBA00004691"/>
    </source>
</evidence>
<evidence type="ECO:0000256" key="6">
    <source>
        <dbReference type="ARBA" id="ARBA00022485"/>
    </source>
</evidence>
<comment type="pathway">
    <text evidence="2 17">tRNA modification; tRNA-queuosine biosynthesis.</text>
</comment>
<dbReference type="SUPFAM" id="SSF52402">
    <property type="entry name" value="Adenine nucleotide alpha hydrolases-like"/>
    <property type="match status" value="1"/>
</dbReference>
<comment type="caution">
    <text evidence="18">The sequence shown here is derived from an EMBL/GenBank/DDBJ whole genome shotgun (WGS) entry which is preliminary data.</text>
</comment>
<keyword evidence="13 17" id="KW-1015">Disulfide bond</keyword>
<keyword evidence="8 17" id="KW-0479">Metal-binding</keyword>
<evidence type="ECO:0000256" key="16">
    <source>
        <dbReference type="ARBA" id="ARBA00047415"/>
    </source>
</evidence>
<evidence type="ECO:0000256" key="14">
    <source>
        <dbReference type="ARBA" id="ARBA00023284"/>
    </source>
</evidence>
<dbReference type="PANTHER" id="PTHR36701:SF1">
    <property type="entry name" value="EPOXYQUEUOSINE REDUCTASE QUEH"/>
    <property type="match status" value="1"/>
</dbReference>
<feature type="disulfide bond" description="Redox-active" evidence="17">
    <location>
        <begin position="195"/>
        <end position="197"/>
    </location>
</feature>
<feature type="binding site" evidence="17">
    <location>
        <position position="113"/>
    </location>
    <ligand>
        <name>[4Fe-4S] cluster</name>
        <dbReference type="ChEBI" id="CHEBI:49883"/>
    </ligand>
</feature>
<organism evidence="18 19">
    <name type="scientific">Gemmiger gallinarum</name>
    <dbReference type="NCBI Taxonomy" id="2779354"/>
    <lineage>
        <taxon>Bacteria</taxon>
        <taxon>Bacillati</taxon>
        <taxon>Bacillota</taxon>
        <taxon>Clostridia</taxon>
        <taxon>Eubacteriales</taxon>
        <taxon>Gemmiger</taxon>
    </lineage>
</organism>
<dbReference type="Pfam" id="PF02677">
    <property type="entry name" value="QueH"/>
    <property type="match status" value="1"/>
</dbReference>
<evidence type="ECO:0000256" key="3">
    <source>
        <dbReference type="ARBA" id="ARBA00008207"/>
    </source>
</evidence>
<sequence>MPNRINYDREMQAVLDRLAAENLRPRLLLHACCAPCSSATLERLAGHFDLSILYYNPNIYPPEEYHRREAELERFVRDAGYTGVPVIELPYEPREFYDAVKGLEDEPEKGGRCTVCYRLRLERAARYAAEHGFEWFTTTLSISPVKDPVRLNTIGAELAEQYGLNYLQSEFRKRDGYKRSLVLSAEYGLYRQDYCGCEFSKKSRGV</sequence>
<name>A0ABR9R0N6_9FIRM</name>
<dbReference type="RefSeq" id="WP_193499987.1">
    <property type="nucleotide sequence ID" value="NZ_JADCKC010000001.1"/>
</dbReference>
<evidence type="ECO:0000256" key="15">
    <source>
        <dbReference type="ARBA" id="ARBA00031446"/>
    </source>
</evidence>
<evidence type="ECO:0000313" key="19">
    <source>
        <dbReference type="Proteomes" id="UP000768567"/>
    </source>
</evidence>
<accession>A0ABR9R0N6</accession>
<dbReference type="EC" id="1.17.99.6" evidence="4 17"/>
<evidence type="ECO:0000256" key="5">
    <source>
        <dbReference type="ARBA" id="ARBA00016895"/>
    </source>
</evidence>
<keyword evidence="6 17" id="KW-0004">4Fe-4S</keyword>
<comment type="similarity">
    <text evidence="3 17">Belongs to the QueH family.</text>
</comment>
<evidence type="ECO:0000256" key="12">
    <source>
        <dbReference type="ARBA" id="ARBA00023014"/>
    </source>
</evidence>
<keyword evidence="12 17" id="KW-0411">Iron-sulfur</keyword>
<keyword evidence="14 17" id="KW-0676">Redox-active center</keyword>
<evidence type="ECO:0000256" key="17">
    <source>
        <dbReference type="HAMAP-Rule" id="MF_02089"/>
    </source>
</evidence>
<keyword evidence="19" id="KW-1185">Reference proteome</keyword>
<dbReference type="Proteomes" id="UP000768567">
    <property type="component" value="Unassembled WGS sequence"/>
</dbReference>
<evidence type="ECO:0000256" key="4">
    <source>
        <dbReference type="ARBA" id="ARBA00012622"/>
    </source>
</evidence>
<dbReference type="EMBL" id="JADCKC010000001">
    <property type="protein sequence ID" value="MBE5036695.1"/>
    <property type="molecule type" value="Genomic_DNA"/>
</dbReference>
<proteinExistence type="inferred from homology"/>
<evidence type="ECO:0000256" key="8">
    <source>
        <dbReference type="ARBA" id="ARBA00022723"/>
    </source>
</evidence>
<comment type="catalytic activity">
    <reaction evidence="16 17">
        <text>epoxyqueuosine(34) in tRNA + AH2 = queuosine(34) in tRNA + A + H2O</text>
        <dbReference type="Rhea" id="RHEA:32159"/>
        <dbReference type="Rhea" id="RHEA-COMP:18571"/>
        <dbReference type="Rhea" id="RHEA-COMP:18582"/>
        <dbReference type="ChEBI" id="CHEBI:13193"/>
        <dbReference type="ChEBI" id="CHEBI:15377"/>
        <dbReference type="ChEBI" id="CHEBI:17499"/>
        <dbReference type="ChEBI" id="CHEBI:194431"/>
        <dbReference type="ChEBI" id="CHEBI:194443"/>
        <dbReference type="EC" id="1.17.99.6"/>
    </reaction>
</comment>
<keyword evidence="7 17" id="KW-0819">tRNA processing</keyword>
<dbReference type="HAMAP" id="MF_02089">
    <property type="entry name" value="QueH"/>
    <property type="match status" value="1"/>
</dbReference>
<evidence type="ECO:0000256" key="1">
    <source>
        <dbReference type="ARBA" id="ARBA00002268"/>
    </source>
</evidence>
<evidence type="ECO:0000256" key="10">
    <source>
        <dbReference type="ARBA" id="ARBA00023002"/>
    </source>
</evidence>
<evidence type="ECO:0000256" key="7">
    <source>
        <dbReference type="ARBA" id="ARBA00022694"/>
    </source>
</evidence>
<dbReference type="PANTHER" id="PTHR36701">
    <property type="entry name" value="EPOXYQUEUOSINE REDUCTASE QUEH"/>
    <property type="match status" value="1"/>
</dbReference>
<evidence type="ECO:0000256" key="9">
    <source>
        <dbReference type="ARBA" id="ARBA00022785"/>
    </source>
</evidence>
<keyword evidence="9 17" id="KW-0671">Queuosine biosynthesis</keyword>
<feature type="binding site" evidence="17">
    <location>
        <position position="33"/>
    </location>
    <ligand>
        <name>[4Fe-4S] cluster</name>
        <dbReference type="ChEBI" id="CHEBI:49883"/>
    </ligand>
</feature>
<feature type="binding site" evidence="17">
    <location>
        <position position="116"/>
    </location>
    <ligand>
        <name>[4Fe-4S] cluster</name>
        <dbReference type="ChEBI" id="CHEBI:49883"/>
    </ligand>
</feature>
<evidence type="ECO:0000256" key="13">
    <source>
        <dbReference type="ARBA" id="ARBA00023157"/>
    </source>
</evidence>
<feature type="binding site" evidence="17">
    <location>
        <position position="32"/>
    </location>
    <ligand>
        <name>[4Fe-4S] cluster</name>
        <dbReference type="ChEBI" id="CHEBI:49883"/>
    </ligand>
</feature>
<evidence type="ECO:0000313" key="18">
    <source>
        <dbReference type="EMBL" id="MBE5036695.1"/>
    </source>
</evidence>
<keyword evidence="10 17" id="KW-0560">Oxidoreductase</keyword>
<evidence type="ECO:0000256" key="11">
    <source>
        <dbReference type="ARBA" id="ARBA00023004"/>
    </source>
</evidence>
<protein>
    <recommendedName>
        <fullName evidence="5 17">Epoxyqueuosine reductase QueH</fullName>
        <ecNumber evidence="4 17">1.17.99.6</ecNumber>
    </recommendedName>
    <alternativeName>
        <fullName evidence="15 17">Queuosine biosynthesis protein QueH</fullName>
    </alternativeName>
</protein>
<dbReference type="InterPro" id="IPR003828">
    <property type="entry name" value="QueH"/>
</dbReference>
<reference evidence="18 19" key="1">
    <citation type="submission" date="2020-10" db="EMBL/GenBank/DDBJ databases">
        <title>ChiBAC.</title>
        <authorList>
            <person name="Zenner C."/>
            <person name="Hitch T.C.A."/>
            <person name="Clavel T."/>
        </authorList>
    </citation>
    <scope>NUCLEOTIDE SEQUENCE [LARGE SCALE GENOMIC DNA]</scope>
    <source>
        <strain evidence="18 19">DSM 109015</strain>
    </source>
</reference>
<keyword evidence="11 17" id="KW-0408">Iron</keyword>
<comment type="function">
    <text evidence="1 17">Catalyzes the conversion of epoxyqueuosine (oQ) to queuosine (Q), which is a hypermodified base found in the wobble positions of tRNA(Asp), tRNA(Asn), tRNA(His) and tRNA(Tyr).</text>
</comment>